<reference evidence="3 4" key="1">
    <citation type="submission" date="2019-01" db="EMBL/GenBank/DDBJ databases">
        <authorList>
            <person name="Chen W.-M."/>
        </authorList>
    </citation>
    <scope>NUCLEOTIDE SEQUENCE [LARGE SCALE GENOMIC DNA]</scope>
    <source>
        <strain evidence="3 4">FSY-9</strain>
    </source>
</reference>
<evidence type="ECO:0000313" key="4">
    <source>
        <dbReference type="Proteomes" id="UP000282837"/>
    </source>
</evidence>
<protein>
    <submittedName>
        <fullName evidence="3">Xanthine dehydrogenase accessory protein XdhC</fullName>
    </submittedName>
</protein>
<dbReference type="PANTHER" id="PTHR30388:SF6">
    <property type="entry name" value="XANTHINE DEHYDROGENASE SUBUNIT A-RELATED"/>
    <property type="match status" value="1"/>
</dbReference>
<comment type="caution">
    <text evidence="3">The sequence shown here is derived from an EMBL/GenBank/DDBJ whole genome shotgun (WGS) entry which is preliminary data.</text>
</comment>
<dbReference type="InterPro" id="IPR014308">
    <property type="entry name" value="Xanthine_DH_XdhC"/>
</dbReference>
<proteinExistence type="predicted"/>
<accession>A0A3S2VAF1</accession>
<dbReference type="Pfam" id="PF13478">
    <property type="entry name" value="XdhC_C"/>
    <property type="match status" value="1"/>
</dbReference>
<gene>
    <name evidence="3" type="primary">xdhC</name>
    <name evidence="3" type="ORF">EOE18_01285</name>
</gene>
<feature type="domain" description="XdhC Rossmann" evidence="2">
    <location>
        <begin position="154"/>
        <end position="293"/>
    </location>
</feature>
<dbReference type="Proteomes" id="UP000282837">
    <property type="component" value="Unassembled WGS sequence"/>
</dbReference>
<dbReference type="InterPro" id="IPR003777">
    <property type="entry name" value="XdhC_CoxI"/>
</dbReference>
<dbReference type="NCBIfam" id="TIGR02964">
    <property type="entry name" value="xanthine_xdhC"/>
    <property type="match status" value="1"/>
</dbReference>
<dbReference type="EMBL" id="SACO01000001">
    <property type="protein sequence ID" value="RVU07748.1"/>
    <property type="molecule type" value="Genomic_DNA"/>
</dbReference>
<dbReference type="InterPro" id="IPR052698">
    <property type="entry name" value="MoCofactor_Util/Proc"/>
</dbReference>
<dbReference type="Gene3D" id="3.40.50.720">
    <property type="entry name" value="NAD(P)-binding Rossmann-like Domain"/>
    <property type="match status" value="1"/>
</dbReference>
<feature type="domain" description="XdhC- CoxI" evidence="1">
    <location>
        <begin position="14"/>
        <end position="67"/>
    </location>
</feature>
<keyword evidence="4" id="KW-1185">Reference proteome</keyword>
<sequence length="309" mass="32354">MSNWRDLARAALGREPVALVSVLASEGSAPRGAGARMAITASAMAGTIGGGKLEYQAVAQARAILAHPAGTWRVQDYPLGPLLGQCCGGRVRLMVEHLADATWFDQPTLSVLQESHIARQPLGFSQAPSMPARGPLPAIGTAFAEPQDVPHLPLLLFGGGHIGRAIASRMAGLPFTLGWYDPRPDHDTDGLVIASEEELVACAASASEAHAVLILTHDHALDYRLTAAALRSPARFVGLIGSDTKRARFLNRLRGEGIDPARLTCPIGLPGLTGPEGARKLPDVIAVAVLAQMLALPPLVNIATVEQAA</sequence>
<dbReference type="PANTHER" id="PTHR30388">
    <property type="entry name" value="ALDEHYDE OXIDOREDUCTASE MOLYBDENUM COFACTOR ASSEMBLY PROTEIN"/>
    <property type="match status" value="1"/>
</dbReference>
<name>A0A3S2VAF1_9SPHN</name>
<dbReference type="AlphaFoldDB" id="A0A3S2VAF1"/>
<dbReference type="RefSeq" id="WP_127705389.1">
    <property type="nucleotide sequence ID" value="NZ_SACO01000001.1"/>
</dbReference>
<dbReference type="OrthoDB" id="61481at2"/>
<dbReference type="Pfam" id="PF02625">
    <property type="entry name" value="XdhC_CoxI"/>
    <property type="match status" value="1"/>
</dbReference>
<evidence type="ECO:0000313" key="3">
    <source>
        <dbReference type="EMBL" id="RVU07748.1"/>
    </source>
</evidence>
<evidence type="ECO:0000259" key="2">
    <source>
        <dbReference type="Pfam" id="PF13478"/>
    </source>
</evidence>
<dbReference type="InterPro" id="IPR027051">
    <property type="entry name" value="XdhC_Rossmann_dom"/>
</dbReference>
<evidence type="ECO:0000259" key="1">
    <source>
        <dbReference type="Pfam" id="PF02625"/>
    </source>
</evidence>
<organism evidence="3 4">
    <name type="scientific">Novosphingobium umbonatum</name>
    <dbReference type="NCBI Taxonomy" id="1908524"/>
    <lineage>
        <taxon>Bacteria</taxon>
        <taxon>Pseudomonadati</taxon>
        <taxon>Pseudomonadota</taxon>
        <taxon>Alphaproteobacteria</taxon>
        <taxon>Sphingomonadales</taxon>
        <taxon>Sphingomonadaceae</taxon>
        <taxon>Novosphingobium</taxon>
    </lineage>
</organism>